<evidence type="ECO:0000313" key="10">
    <source>
        <dbReference type="EMBL" id="CDP35541.1"/>
    </source>
</evidence>
<feature type="transmembrane region" description="Helical" evidence="8">
    <location>
        <begin position="336"/>
        <end position="353"/>
    </location>
</feature>
<dbReference type="SUPFAM" id="SSF103473">
    <property type="entry name" value="MFS general substrate transporter"/>
    <property type="match status" value="1"/>
</dbReference>
<feature type="transmembrane region" description="Helical" evidence="8">
    <location>
        <begin position="304"/>
        <end position="330"/>
    </location>
</feature>
<dbReference type="Pfam" id="PF08733">
    <property type="entry name" value="PalH"/>
    <property type="match status" value="1"/>
</dbReference>
<keyword evidence="9" id="KW-0732">Signal</keyword>
<evidence type="ECO:0000256" key="8">
    <source>
        <dbReference type="SAM" id="Phobius"/>
    </source>
</evidence>
<dbReference type="PANTHER" id="PTHR35779:SF1">
    <property type="entry name" value="PH-RESPONSE REGULATOR PROTEIN PALH_RIM21"/>
    <property type="match status" value="1"/>
</dbReference>
<feature type="chain" id="PRO_5001592039" description="pH-response regulator protein palH/RIM21" evidence="9">
    <location>
        <begin position="21"/>
        <end position="524"/>
    </location>
</feature>
<comment type="similarity">
    <text evidence="5">Belongs to the palH/RIM21 family.</text>
</comment>
<evidence type="ECO:0000256" key="2">
    <source>
        <dbReference type="ARBA" id="ARBA00022692"/>
    </source>
</evidence>
<dbReference type="InterPro" id="IPR014844">
    <property type="entry name" value="PalH"/>
</dbReference>
<evidence type="ECO:0000256" key="5">
    <source>
        <dbReference type="ARBA" id="ARBA00038109"/>
    </source>
</evidence>
<dbReference type="GO" id="GO:0005886">
    <property type="term" value="C:plasma membrane"/>
    <property type="evidence" value="ECO:0007669"/>
    <property type="project" value="TreeGrafter"/>
</dbReference>
<feature type="region of interest" description="Disordered" evidence="7">
    <location>
        <begin position="391"/>
        <end position="450"/>
    </location>
</feature>
<dbReference type="InterPro" id="IPR036259">
    <property type="entry name" value="MFS_trans_sf"/>
</dbReference>
<keyword evidence="2 8" id="KW-0812">Transmembrane</keyword>
<dbReference type="GO" id="GO:0071467">
    <property type="term" value="P:cellular response to pH"/>
    <property type="evidence" value="ECO:0007669"/>
    <property type="project" value="TreeGrafter"/>
</dbReference>
<feature type="region of interest" description="Disordered" evidence="7">
    <location>
        <begin position="490"/>
        <end position="524"/>
    </location>
</feature>
<feature type="transmembrane region" description="Helical" evidence="8">
    <location>
        <begin position="270"/>
        <end position="292"/>
    </location>
</feature>
<dbReference type="AlphaFoldDB" id="A0A060T8L5"/>
<dbReference type="PANTHER" id="PTHR35779">
    <property type="entry name" value="PH-RESPONSE REGULATOR PROTEIN PALH/RIM21"/>
    <property type="match status" value="1"/>
</dbReference>
<gene>
    <name evidence="10" type="ORF">GNLVRS02_ARAD1C37928g</name>
</gene>
<proteinExistence type="inferred from homology"/>
<protein>
    <recommendedName>
        <fullName evidence="6">pH-response regulator protein palH/RIM21</fullName>
    </recommendedName>
</protein>
<evidence type="ECO:0000256" key="1">
    <source>
        <dbReference type="ARBA" id="ARBA00004141"/>
    </source>
</evidence>
<evidence type="ECO:0000256" key="9">
    <source>
        <dbReference type="SAM" id="SignalP"/>
    </source>
</evidence>
<evidence type="ECO:0000256" key="3">
    <source>
        <dbReference type="ARBA" id="ARBA00022989"/>
    </source>
</evidence>
<feature type="transmembrane region" description="Helical" evidence="8">
    <location>
        <begin position="157"/>
        <end position="177"/>
    </location>
</feature>
<evidence type="ECO:0000256" key="7">
    <source>
        <dbReference type="SAM" id="MobiDB-lite"/>
    </source>
</evidence>
<dbReference type="EMBL" id="HG937693">
    <property type="protein sequence ID" value="CDP35541.1"/>
    <property type="molecule type" value="Genomic_DNA"/>
</dbReference>
<feature type="transmembrane region" description="Helical" evidence="8">
    <location>
        <begin position="236"/>
        <end position="258"/>
    </location>
</feature>
<reference evidence="10" key="1">
    <citation type="submission" date="2014-02" db="EMBL/GenBank/DDBJ databases">
        <authorList>
            <person name="Genoscope - CEA"/>
        </authorList>
    </citation>
    <scope>NUCLEOTIDE SEQUENCE</scope>
    <source>
        <strain evidence="10">LS3</strain>
    </source>
</reference>
<accession>A0A060T8L5</accession>
<keyword evidence="3 8" id="KW-1133">Transmembrane helix</keyword>
<feature type="signal peptide" evidence="9">
    <location>
        <begin position="1"/>
        <end position="20"/>
    </location>
</feature>
<dbReference type="PhylomeDB" id="A0A060T8L5"/>
<reference evidence="10" key="2">
    <citation type="submission" date="2014-06" db="EMBL/GenBank/DDBJ databases">
        <title>The complete genome of Blastobotrys (Arxula) adeninivorans LS3 - a yeast of biotechnological interest.</title>
        <authorList>
            <person name="Kunze G."/>
            <person name="Gaillardin C."/>
            <person name="Czernicka M."/>
            <person name="Durrens P."/>
            <person name="Martin T."/>
            <person name="Boer E."/>
            <person name="Gabaldon T."/>
            <person name="Cruz J."/>
            <person name="Talla E."/>
            <person name="Marck C."/>
            <person name="Goffeau A."/>
            <person name="Barbe V."/>
            <person name="Baret P."/>
            <person name="Baronian K."/>
            <person name="Beier S."/>
            <person name="Bleykasten C."/>
            <person name="Bode R."/>
            <person name="Casaregola S."/>
            <person name="Despons L."/>
            <person name="Fairhead C."/>
            <person name="Giersberg M."/>
            <person name="Gierski P."/>
            <person name="Hahnel U."/>
            <person name="Hartmann A."/>
            <person name="Jankowska D."/>
            <person name="Jubin C."/>
            <person name="Jung P."/>
            <person name="Lafontaine I."/>
            <person name="Leh-Louis V."/>
            <person name="Lemaire M."/>
            <person name="Marcet-Houben M."/>
            <person name="Mascher M."/>
            <person name="Morel G."/>
            <person name="Richard G.-F."/>
            <person name="Riechen J."/>
            <person name="Sacerdot C."/>
            <person name="Sarkar A."/>
            <person name="Savel G."/>
            <person name="Schacherer J."/>
            <person name="Sherman D."/>
            <person name="Straub M.-L."/>
            <person name="Stein N."/>
            <person name="Thierry A."/>
            <person name="Trautwein-Schult A."/>
            <person name="Westhof E."/>
            <person name="Worch S."/>
            <person name="Dujon B."/>
            <person name="Souciet J.-L."/>
            <person name="Wincker P."/>
            <person name="Scholz U."/>
            <person name="Neuveglise N."/>
        </authorList>
    </citation>
    <scope>NUCLEOTIDE SEQUENCE</scope>
    <source>
        <strain evidence="10">LS3</strain>
    </source>
</reference>
<feature type="transmembrane region" description="Helical" evidence="8">
    <location>
        <begin position="128"/>
        <end position="150"/>
    </location>
</feature>
<name>A0A060T8L5_BLAAD</name>
<comment type="subcellular location">
    <subcellularLocation>
        <location evidence="1">Membrane</location>
        <topology evidence="1">Multi-pass membrane protein</topology>
    </subcellularLocation>
</comment>
<organism evidence="10">
    <name type="scientific">Blastobotrys adeninivorans</name>
    <name type="common">Yeast</name>
    <name type="synonym">Arxula adeninivorans</name>
    <dbReference type="NCBI Taxonomy" id="409370"/>
    <lineage>
        <taxon>Eukaryota</taxon>
        <taxon>Fungi</taxon>
        <taxon>Dikarya</taxon>
        <taxon>Ascomycota</taxon>
        <taxon>Saccharomycotina</taxon>
        <taxon>Dipodascomycetes</taxon>
        <taxon>Dipodascales</taxon>
        <taxon>Trichomonascaceae</taxon>
        <taxon>Blastobotrys</taxon>
    </lineage>
</organism>
<evidence type="ECO:0000256" key="6">
    <source>
        <dbReference type="ARBA" id="ARBA00040155"/>
    </source>
</evidence>
<sequence length="524" mass="59281">MGHCLQLFAVVGIWAACGFARTSTSSMATVTDYPYEMPWAHRPGIWRDRASTDLAEACSPMALDPGTLVYQSSTIQLQKATYTPFCPNGVPVTYVKGSSKYQQLETKNSSAWDIWINMDSRGEFQDSYVPLVYSISSCAMVSMLLNLVIFVSPKRPLIQVISITISSVYLLVIFIRATNIIHSQYSQRYLDADKLRYDLESSTAINVLNMVFATIRLYAEVQTLMVLFSRQKEKRLVFWIGMVIIILSQVLWGIAIFHPRASQQDSALPAFVYLFQICMAILYAACVGYYTVTKYTATLHRSVVVFSIITMLATCAPIALFIVDVGGWWAVEWNDSVSWVTSILALVAVWEWAKRVELQTRKNEKVRVLGRQVFEDENMFLPKSFVPGMANYRNGKSNDNNNGSNDNGNGNEDRNDSDNDDSDNGNNNATDDNEQGNGNDSGEDSEDRSPWNRYFRPLATPFLWVSDQIIAMGYFRFLARDSVKSPALHLDDLQRPPSIGTIDRHDHGRRNSNLPKIYHPYQRN</sequence>
<evidence type="ECO:0000256" key="4">
    <source>
        <dbReference type="ARBA" id="ARBA00023136"/>
    </source>
</evidence>
<keyword evidence="4 8" id="KW-0472">Membrane</keyword>
<feature type="compositionally biased region" description="Low complexity" evidence="7">
    <location>
        <begin position="394"/>
        <end position="410"/>
    </location>
</feature>